<gene>
    <name evidence="6 7" type="primary">LOC118428427</name>
</gene>
<dbReference type="Pfam" id="PF01936">
    <property type="entry name" value="NYN"/>
    <property type="match status" value="1"/>
</dbReference>
<dbReference type="InterPro" id="IPR012677">
    <property type="entry name" value="Nucleotide-bd_a/b_plait_sf"/>
</dbReference>
<dbReference type="GO" id="GO:0003723">
    <property type="term" value="F:RNA binding"/>
    <property type="evidence" value="ECO:0007669"/>
    <property type="project" value="UniProtKB-KW"/>
</dbReference>
<dbReference type="Pfam" id="PF11608">
    <property type="entry name" value="RRM_MARF1"/>
    <property type="match status" value="1"/>
</dbReference>
<dbReference type="CDD" id="cd22541">
    <property type="entry name" value="SP5_N"/>
    <property type="match status" value="1"/>
</dbReference>
<keyword evidence="2" id="KW-0694">RNA-binding</keyword>
<dbReference type="Gene3D" id="3.30.70.330">
    <property type="match status" value="2"/>
</dbReference>
<dbReference type="PANTHER" id="PTHR14379:SF3">
    <property type="entry name" value="MEIOSIS REGULATOR AND MRNA STABILITY FACTOR 1"/>
    <property type="match status" value="1"/>
</dbReference>
<dbReference type="CDD" id="cd12255">
    <property type="entry name" value="RRM1_LKAP"/>
    <property type="match status" value="1"/>
</dbReference>
<feature type="region of interest" description="Disordered" evidence="3">
    <location>
        <begin position="709"/>
        <end position="728"/>
    </location>
</feature>
<dbReference type="GO" id="GO:0005737">
    <property type="term" value="C:cytoplasm"/>
    <property type="evidence" value="ECO:0000318"/>
    <property type="project" value="GO_Central"/>
</dbReference>
<evidence type="ECO:0000313" key="6">
    <source>
        <dbReference type="RefSeq" id="XP_035694376.1"/>
    </source>
</evidence>
<accession>A0A9J7M434</accession>
<dbReference type="CDD" id="cd08824">
    <property type="entry name" value="LOTUS"/>
    <property type="match status" value="1"/>
</dbReference>
<evidence type="ECO:0000256" key="3">
    <source>
        <dbReference type="SAM" id="MobiDB-lite"/>
    </source>
</evidence>
<dbReference type="Pfam" id="PF19687">
    <property type="entry name" value="MARF1_LOTUS"/>
    <property type="match status" value="1"/>
</dbReference>
<feature type="compositionally biased region" description="Low complexity" evidence="3">
    <location>
        <begin position="258"/>
        <end position="272"/>
    </location>
</feature>
<dbReference type="GO" id="GO:0010468">
    <property type="term" value="P:regulation of gene expression"/>
    <property type="evidence" value="ECO:0007669"/>
    <property type="project" value="InterPro"/>
</dbReference>
<protein>
    <submittedName>
        <fullName evidence="6 7">Meiosis regulator and mRNA stability factor 1-like</fullName>
    </submittedName>
</protein>
<dbReference type="PROSITE" id="PS00028">
    <property type="entry name" value="ZINC_FINGER_C2H2_1"/>
    <property type="match status" value="1"/>
</dbReference>
<feature type="region of interest" description="Disordered" evidence="3">
    <location>
        <begin position="1"/>
        <end position="24"/>
    </location>
</feature>
<feature type="compositionally biased region" description="Polar residues" evidence="3">
    <location>
        <begin position="229"/>
        <end position="250"/>
    </location>
</feature>
<feature type="compositionally biased region" description="Basic residues" evidence="3">
    <location>
        <begin position="573"/>
        <end position="582"/>
    </location>
</feature>
<feature type="region of interest" description="Disordered" evidence="3">
    <location>
        <begin position="561"/>
        <end position="677"/>
    </location>
</feature>
<dbReference type="InterPro" id="IPR013087">
    <property type="entry name" value="Znf_C2H2_type"/>
</dbReference>
<evidence type="ECO:0000313" key="7">
    <source>
        <dbReference type="RefSeq" id="XP_035694377.1"/>
    </source>
</evidence>
<feature type="compositionally biased region" description="Basic and acidic residues" evidence="3">
    <location>
        <begin position="594"/>
        <end position="614"/>
    </location>
</feature>
<dbReference type="OMA" id="CANEHYD"/>
<dbReference type="CDD" id="cd10910">
    <property type="entry name" value="PIN_limkain_b1_N_like"/>
    <property type="match status" value="1"/>
</dbReference>
<feature type="compositionally biased region" description="Polar residues" evidence="3">
    <location>
        <begin position="285"/>
        <end position="311"/>
    </location>
</feature>
<feature type="domain" description="HTH OST-type" evidence="4">
    <location>
        <begin position="1394"/>
        <end position="1468"/>
    </location>
</feature>
<dbReference type="RefSeq" id="XP_035694377.1">
    <property type="nucleotide sequence ID" value="XM_035838484.1"/>
</dbReference>
<feature type="compositionally biased region" description="Polar residues" evidence="3">
    <location>
        <begin position="319"/>
        <end position="328"/>
    </location>
</feature>
<feature type="region of interest" description="Disordered" evidence="3">
    <location>
        <begin position="1616"/>
        <end position="1684"/>
    </location>
</feature>
<feature type="compositionally biased region" description="Low complexity" evidence="3">
    <location>
        <begin position="1558"/>
        <end position="1572"/>
    </location>
</feature>
<dbReference type="InterPro" id="IPR035979">
    <property type="entry name" value="RBD_domain_sf"/>
</dbReference>
<feature type="domain" description="HTH OST-type" evidence="4">
    <location>
        <begin position="1242"/>
        <end position="1316"/>
    </location>
</feature>
<dbReference type="InterPro" id="IPR025605">
    <property type="entry name" value="OST-HTH/LOTUS_dom"/>
</dbReference>
<keyword evidence="5" id="KW-1185">Reference proteome</keyword>
<proteinExistence type="predicted"/>
<feature type="domain" description="HTH OST-type" evidence="4">
    <location>
        <begin position="1318"/>
        <end position="1393"/>
    </location>
</feature>
<feature type="region of interest" description="Disordered" evidence="3">
    <location>
        <begin position="229"/>
        <end position="329"/>
    </location>
</feature>
<reference evidence="5" key="1">
    <citation type="journal article" date="2020" name="Nat. Ecol. Evol.">
        <title>Deeply conserved synteny resolves early events in vertebrate evolution.</title>
        <authorList>
            <person name="Simakov O."/>
            <person name="Marletaz F."/>
            <person name="Yue J.X."/>
            <person name="O'Connell B."/>
            <person name="Jenkins J."/>
            <person name="Brandt A."/>
            <person name="Calef R."/>
            <person name="Tung C.H."/>
            <person name="Huang T.K."/>
            <person name="Schmutz J."/>
            <person name="Satoh N."/>
            <person name="Yu J.K."/>
            <person name="Putnam N.H."/>
            <person name="Green R.E."/>
            <person name="Rokhsar D.S."/>
        </authorList>
    </citation>
    <scope>NUCLEOTIDE SEQUENCE [LARGE SCALE GENOMIC DNA]</scope>
    <source>
        <strain evidence="5">S238N-H82</strain>
    </source>
</reference>
<evidence type="ECO:0000256" key="2">
    <source>
        <dbReference type="ARBA" id="ARBA00022884"/>
    </source>
</evidence>
<feature type="region of interest" description="Disordered" evidence="3">
    <location>
        <begin position="924"/>
        <end position="950"/>
    </location>
</feature>
<dbReference type="RefSeq" id="XP_035694376.1">
    <property type="nucleotide sequence ID" value="XM_035838483.1"/>
</dbReference>
<dbReference type="InterPro" id="IPR045602">
    <property type="entry name" value="MARF1_LOTUS"/>
</dbReference>
<dbReference type="InterPro" id="IPR021139">
    <property type="entry name" value="NYN"/>
</dbReference>
<dbReference type="KEGG" id="bfo:118428427"/>
<dbReference type="GO" id="GO:0005777">
    <property type="term" value="C:peroxisome"/>
    <property type="evidence" value="ECO:0007669"/>
    <property type="project" value="InterPro"/>
</dbReference>
<feature type="domain" description="HTH OST-type" evidence="4">
    <location>
        <begin position="1470"/>
        <end position="1543"/>
    </location>
</feature>
<dbReference type="GeneID" id="118428427"/>
<evidence type="ECO:0000259" key="4">
    <source>
        <dbReference type="PROSITE" id="PS51644"/>
    </source>
</evidence>
<feature type="region of interest" description="Disordered" evidence="3">
    <location>
        <begin position="1546"/>
        <end position="1604"/>
    </location>
</feature>
<organism evidence="5 6">
    <name type="scientific">Branchiostoma floridae</name>
    <name type="common">Florida lancelet</name>
    <name type="synonym">Amphioxus</name>
    <dbReference type="NCBI Taxonomy" id="7739"/>
    <lineage>
        <taxon>Eukaryota</taxon>
        <taxon>Metazoa</taxon>
        <taxon>Chordata</taxon>
        <taxon>Cephalochordata</taxon>
        <taxon>Leptocardii</taxon>
        <taxon>Amphioxiformes</taxon>
        <taxon>Branchiostomatidae</taxon>
        <taxon>Branchiostoma</taxon>
    </lineage>
</organism>
<dbReference type="Gene3D" id="3.30.420.610">
    <property type="entry name" value="LOTUS domain-like"/>
    <property type="match status" value="5"/>
</dbReference>
<feature type="compositionally biased region" description="Basic and acidic residues" evidence="3">
    <location>
        <begin position="1651"/>
        <end position="1675"/>
    </location>
</feature>
<feature type="compositionally biased region" description="Basic and acidic residues" evidence="3">
    <location>
        <begin position="635"/>
        <end position="663"/>
    </location>
</feature>
<dbReference type="PROSITE" id="PS51644">
    <property type="entry name" value="HTH_OST"/>
    <property type="match status" value="6"/>
</dbReference>
<feature type="domain" description="HTH OST-type" evidence="4">
    <location>
        <begin position="1158"/>
        <end position="1233"/>
    </location>
</feature>
<dbReference type="GO" id="GO:1905762">
    <property type="term" value="F:CCR4-NOT complex binding"/>
    <property type="evidence" value="ECO:0000318"/>
    <property type="project" value="GO_Central"/>
</dbReference>
<feature type="compositionally biased region" description="Low complexity" evidence="3">
    <location>
        <begin position="924"/>
        <end position="947"/>
    </location>
</feature>
<feature type="compositionally biased region" description="Low complexity" evidence="3">
    <location>
        <begin position="11"/>
        <end position="24"/>
    </location>
</feature>
<dbReference type="GO" id="GO:0004540">
    <property type="term" value="F:RNA nuclease activity"/>
    <property type="evidence" value="ECO:0007669"/>
    <property type="project" value="InterPro"/>
</dbReference>
<dbReference type="Pfam" id="PF12872">
    <property type="entry name" value="OST-HTH"/>
    <property type="match status" value="5"/>
</dbReference>
<dbReference type="PANTHER" id="PTHR14379">
    <property type="entry name" value="LIMKAIN B LKAP"/>
    <property type="match status" value="1"/>
</dbReference>
<feature type="region of interest" description="Disordered" evidence="3">
    <location>
        <begin position="1742"/>
        <end position="1777"/>
    </location>
</feature>
<dbReference type="OrthoDB" id="549353at2759"/>
<dbReference type="InterPro" id="IPR034189">
    <property type="entry name" value="MARF1_RRM1"/>
</dbReference>
<feature type="domain" description="HTH OST-type" evidence="4">
    <location>
        <begin position="1082"/>
        <end position="1156"/>
    </location>
</feature>
<name>A0A9J7M434_BRAFL</name>
<sequence length="1798" mass="198552">MSQTPLRSSEGPSHTSAPPGAATTTAADPPVVYKCIFPSCDACFLDKEAVLTHISLQHLSSCAQCNTSCCTGCSTLPPPVHFGSSRYPLPPSPWHDMTQQHPGNSLPSNAVPCSLCSPSLDYPCAALGQRCPHSHPTYPPTSHYQPSLPVPTAPPNIPYHPHPGLVHTDPAFHVGSPSHSYLPHVPGQEGLAWLHNLGSTPCAHCAAPPPAATVSSVQEQLLQVLQRSTTASHLPTSPQRRPRNQHQSPSRCLHHNYTTSGGSTGTDGVRGTLPFVQPPMPHFGKQTSSLEGSSENSTVLRTPPVHSQQPADQVAQLPDSVSSPSQPDTLPPIGVFWDIENCQVPSGKTAMGIVQKIRTDFFAGHKEAEFMCVCDISKESREVIQELNNAQVTVVHINATAKNAADDKLRQSIRRFADTYTKPATVVLVSGDVNFASELSDLRHRHKFRIILLHTRHAQEALLHHAHHAVCYDDFVRDLPFRSPSKAAMELTDLLVSHLPIGRDSNQIRNRLKQLSDNCGGRVLHVSGTSALIRFPNTESANRAKKRMEKEDVFGSKITVALASKQKEENKSPTRRARHRSNSRGNEPSPPMGRIEKTESKSDSEHSTTSDPERYSQPPSFLKQLPRHPQPPDTRQSRDRPRGMERLNHSEGDHRSEGRKDSSGGEPTGNGSYTDVLPSWLQDRGLEYFRPRQDVTSHFNRSAKFRRSVGPRFDHGTQDLPLSLPPRPRSASPVYPMLYSAPLQRNASPQPQSHPFTEMFYPQGVDLEVRNLDPTLGHQEMRQTLLSIFREHCKVLKLDLLAPHEGIWKAMVKVPKMTDATLAISQVHRRKVGSKRIHVMLGGRRSPALQYLRSEVTAILSEAHGGCLPLFKFSEIYEKRYSRQVHLSDLHKLTDVVQVKDQGSAGRVVCLTCAPLYHSAHPRLTPSPATSSSTTTATTLSSTSPVVVEEEEEEEPFCKIHCTQEFLSTREVDYENCMLPDIVLSLKAFAAQVHTLLQTHEGRLPLLSFQTCYNSEIGTLPVDESGRGVPVEHLISCVPGVNISHGQSGNKMVKWAQNRPPLPLADACWPKLRPPSPAASPQLIQFSRDVVDLLKGVSCCRLPFSRFIPTYHHHFGRQCKVADYGFTKLVELFEAVPHVLQILGYGTARVLTLTHRAQVKRFTQDILRLLKSLPNKEVTEAEFPTAFHGCHEKVWDVRDYGVCEVQDLLCELPENTVEVNNTEDTTVISLPRREQTPEEVERTKRFAREVVELLRRQPHCRMPFNKFIPAYHHHFSRQCRLSDYGFSKLIDLFEAVPQVVQVLEGGEDRALVLAEGERIKVLSYQLVKLLRAQKDQRLQLGMLIPTYARMYGYTLRLQDYDASSIRQLLEKVTHVVRVEAGVRGAQVVLIDRRHLKHMSQLVLALLMDTAEGAVPLKDFSQAFVHRYRYPCDPREYGYQCLADLLKAMHQTAQLKNEGSEDSECEVVLTPLYHFARDIRAMLLARHCSITLANFCNAFQEHFKRPCRPQQFGFYNIPALLAAIPQVVNVKGRGNRKVVVLRHDMRAGAPSYHHGPGVRGSSSGTSSPSSVDSSSRESSNRGSPSCLNGIEQELPGTHSPECLPEGAEMPVVGVAECPNADDTRSSSGVSSAGAQETEQGHASEDAGVPDLLVKDSVTDSSGHDGVGDSPEVRDLMAARSSSPVDLLSAPIPPSLPSPVLWPDPVVSADTSDLINFTDSPPPTAGSVEVHVDKVAKLVADCADSRKDVEEGGGDVKKTGRQAKEQRSKGRKDGGLVRGSVVRRSVKLAAAFSKPLQTSQ</sequence>
<evidence type="ECO:0000256" key="1">
    <source>
        <dbReference type="ARBA" id="ARBA00022737"/>
    </source>
</evidence>
<dbReference type="InterPro" id="IPR041966">
    <property type="entry name" value="LOTUS-like"/>
</dbReference>
<dbReference type="Gene3D" id="3.40.50.1010">
    <property type="entry name" value="5'-nuclease"/>
    <property type="match status" value="1"/>
</dbReference>
<reference evidence="6 7" key="2">
    <citation type="submission" date="2025-04" db="UniProtKB">
        <authorList>
            <consortium name="RefSeq"/>
        </authorList>
    </citation>
    <scope>IDENTIFICATION</scope>
    <source>
        <strain evidence="6 7">S238N-H82</strain>
        <tissue evidence="6 7">Testes</tissue>
    </source>
</reference>
<keyword evidence="1" id="KW-0677">Repeat</keyword>
<evidence type="ECO:0000313" key="5">
    <source>
        <dbReference type="Proteomes" id="UP000001554"/>
    </source>
</evidence>
<dbReference type="Proteomes" id="UP000001554">
    <property type="component" value="Chromosome 13"/>
</dbReference>
<feature type="compositionally biased region" description="Basic and acidic residues" evidence="3">
    <location>
        <begin position="1742"/>
        <end position="1773"/>
    </location>
</feature>
<dbReference type="CDD" id="cd09981">
    <property type="entry name" value="LOTUS_5_Limkain_b1"/>
    <property type="match status" value="1"/>
</dbReference>
<dbReference type="SUPFAM" id="SSF54928">
    <property type="entry name" value="RNA-binding domain, RBD"/>
    <property type="match status" value="2"/>
</dbReference>
<feature type="compositionally biased region" description="Polar residues" evidence="3">
    <location>
        <begin position="1624"/>
        <end position="1636"/>
    </location>
</feature>
<dbReference type="InterPro" id="IPR024768">
    <property type="entry name" value="Marf1"/>
</dbReference>